<evidence type="ECO:0000313" key="2">
    <source>
        <dbReference type="Proteomes" id="UP000030944"/>
    </source>
</evidence>
<evidence type="ECO:0000313" key="1">
    <source>
        <dbReference type="EMBL" id="AJA93000.1"/>
    </source>
</evidence>
<dbReference type="HOGENOM" id="CLU_128582_2_0_2"/>
<dbReference type="GeneID" id="24817281"/>
<accession>A0A0A7V8L0</accession>
<reference evidence="1 2" key="1">
    <citation type="journal article" date="2015" name="Proc. Natl. Acad. Sci. U.S.A.">
        <title>Genomic and proteomic characterization of "Candidatus Nitrosopelagicus brevis": An ammonia-oxidizing archaeon from the open ocean.</title>
        <authorList>
            <person name="Santoro A.E."/>
            <person name="Dupont C.L."/>
            <person name="Richter R.A."/>
            <person name="Craig M.T."/>
            <person name="Carini P."/>
            <person name="McIlvin M.R."/>
            <person name="Yang Y."/>
            <person name="Orsi W.D."/>
            <person name="Moran D.M."/>
            <person name="Saito M.A."/>
        </authorList>
    </citation>
    <scope>NUCLEOTIDE SEQUENCE [LARGE SCALE GENOMIC DNA]</scope>
    <source>
        <strain evidence="2">V2</strain>
    </source>
</reference>
<dbReference type="STRING" id="1410606.T478_1412"/>
<dbReference type="AlphaFoldDB" id="A0A0A7V8L0"/>
<dbReference type="Proteomes" id="UP000030944">
    <property type="component" value="Chromosome"/>
</dbReference>
<dbReference type="RefSeq" id="WP_238573588.1">
    <property type="nucleotide sequence ID" value="NZ_CP007026.1"/>
</dbReference>
<dbReference type="EMBL" id="CP007026">
    <property type="protein sequence ID" value="AJA93000.1"/>
    <property type="molecule type" value="Genomic_DNA"/>
</dbReference>
<sequence length="130" mass="14593">MQYDATMKRIMDSDSNIRNCIVADTEGEIKAVMHRDGIRNYLSDEETSESLKRAATSWKARKQLSPKIGQGQYAVAAFEKLTRMTFPAGENHLVFVSMASNPVREDYNQGGREDVVEHVLNILSGDPTKN</sequence>
<dbReference type="KEGG" id="nbv:T478_1412"/>
<gene>
    <name evidence="1" type="ORF">T478_1412</name>
</gene>
<organism evidence="1 2">
    <name type="scientific">Candidatus Nitrosopelagicus brevis</name>
    <dbReference type="NCBI Taxonomy" id="1410606"/>
    <lineage>
        <taxon>Archaea</taxon>
        <taxon>Nitrososphaerota</taxon>
    </lineage>
</organism>
<name>A0A0A7V8L0_9ARCH</name>
<proteinExistence type="predicted"/>
<protein>
    <submittedName>
        <fullName evidence="1">Uncharacterized protein</fullName>
    </submittedName>
</protein>